<sequence>MQASHNIKTIPMKPTLITFLLFNFILLFQGISAAWHIPSLQLPLTSSRRSSSSPSPTQKIPQFITNTNHPWLSTHANKLSNLEDPKSVLCTPLDELNGLDVPEDLFRSLDFADGCCGINWFSARQRLLEMRSCPRALAEVRELKVGMSTHLGRSAFPPEDLPGLFAEVLESMTGLQQIDWRISEVDESKIFEAAFAERETELASVEELTVNTYSSWLLKAAPSLRVLKHTREESSRRSGPDKNWFMALGRFKQLRQLDLGDLVWDAEMTELTPEVLPEVEELWVGALHHEYSAPKGEALRNLTKSLATIPRLRHLHLPWTPDLNVGFDGWPLYGNFYDGEEGARYWRQDQLRYLEAAETAGDIVRGDLPTLKGIDIGIFYGNFTLDANGNNITIWPWTGNLEDWLLKNLWSV</sequence>
<keyword evidence="2" id="KW-1185">Reference proteome</keyword>
<evidence type="ECO:0000313" key="2">
    <source>
        <dbReference type="Proteomes" id="UP000076584"/>
    </source>
</evidence>
<evidence type="ECO:0000313" key="1">
    <source>
        <dbReference type="EMBL" id="KZL84569.1"/>
    </source>
</evidence>
<name>A0A167E0V3_COLIC</name>
<dbReference type="AlphaFoldDB" id="A0A167E0V3"/>
<dbReference type="Proteomes" id="UP000076584">
    <property type="component" value="Unassembled WGS sequence"/>
</dbReference>
<accession>A0A167E0V3</accession>
<dbReference type="EMBL" id="LFIW01000856">
    <property type="protein sequence ID" value="KZL84569.1"/>
    <property type="molecule type" value="Genomic_DNA"/>
</dbReference>
<gene>
    <name evidence="1" type="ORF">CI238_07172</name>
</gene>
<organism evidence="1 2">
    <name type="scientific">Colletotrichum incanum</name>
    <name type="common">Soybean anthracnose fungus</name>
    <dbReference type="NCBI Taxonomy" id="1573173"/>
    <lineage>
        <taxon>Eukaryota</taxon>
        <taxon>Fungi</taxon>
        <taxon>Dikarya</taxon>
        <taxon>Ascomycota</taxon>
        <taxon>Pezizomycotina</taxon>
        <taxon>Sordariomycetes</taxon>
        <taxon>Hypocreomycetidae</taxon>
        <taxon>Glomerellales</taxon>
        <taxon>Glomerellaceae</taxon>
        <taxon>Colletotrichum</taxon>
        <taxon>Colletotrichum spaethianum species complex</taxon>
    </lineage>
</organism>
<reference evidence="1 2" key="1">
    <citation type="submission" date="2015-06" db="EMBL/GenBank/DDBJ databases">
        <title>Survival trade-offs in plant roots during colonization by closely related pathogenic and mutualistic fungi.</title>
        <authorList>
            <person name="Hacquard S."/>
            <person name="Kracher B."/>
            <person name="Hiruma K."/>
            <person name="Weinman A."/>
            <person name="Muench P."/>
            <person name="Garrido Oter R."/>
            <person name="Ver Loren van Themaat E."/>
            <person name="Dallerey J.-F."/>
            <person name="Damm U."/>
            <person name="Henrissat B."/>
            <person name="Lespinet O."/>
            <person name="Thon M."/>
            <person name="Kemen E."/>
            <person name="McHardy A.C."/>
            <person name="Schulze-Lefert P."/>
            <person name="O'Connell R.J."/>
        </authorList>
    </citation>
    <scope>NUCLEOTIDE SEQUENCE [LARGE SCALE GENOMIC DNA]</scope>
    <source>
        <strain evidence="1 2">MAFF 238704</strain>
    </source>
</reference>
<protein>
    <submittedName>
        <fullName evidence="1">Uncharacterized protein</fullName>
    </submittedName>
</protein>
<proteinExistence type="predicted"/>
<comment type="caution">
    <text evidence="1">The sequence shown here is derived from an EMBL/GenBank/DDBJ whole genome shotgun (WGS) entry which is preliminary data.</text>
</comment>